<comment type="caution">
    <text evidence="1">The sequence shown here is derived from an EMBL/GenBank/DDBJ whole genome shotgun (WGS) entry which is preliminary data.</text>
</comment>
<dbReference type="AlphaFoldDB" id="A0A2B7X1X7"/>
<dbReference type="EMBL" id="PDNA01000217">
    <property type="protein sequence ID" value="PGH02889.1"/>
    <property type="molecule type" value="Genomic_DNA"/>
</dbReference>
<gene>
    <name evidence="1" type="ORF">AJ80_08787</name>
</gene>
<name>A0A2B7X1X7_POLH7</name>
<evidence type="ECO:0000313" key="1">
    <source>
        <dbReference type="EMBL" id="PGH02889.1"/>
    </source>
</evidence>
<reference evidence="1 2" key="1">
    <citation type="submission" date="2017-10" db="EMBL/GenBank/DDBJ databases">
        <title>Comparative genomics in systemic dimorphic fungi from Ajellomycetaceae.</title>
        <authorList>
            <person name="Munoz J.F."/>
            <person name="Mcewen J.G."/>
            <person name="Clay O.K."/>
            <person name="Cuomo C.A."/>
        </authorList>
    </citation>
    <scope>NUCLEOTIDE SEQUENCE [LARGE SCALE GENOMIC DNA]</scope>
    <source>
        <strain evidence="1 2">UAMH7299</strain>
    </source>
</reference>
<evidence type="ECO:0000313" key="2">
    <source>
        <dbReference type="Proteomes" id="UP000224634"/>
    </source>
</evidence>
<sequence length="75" mass="7892">MCRLTEPANKPAVAALKQHCERMVWSRSGLGGVIEAPPDLIEPSGFLAGDSTVSQASIVCILLAPLLRILPLATP</sequence>
<dbReference type="Proteomes" id="UP000224634">
    <property type="component" value="Unassembled WGS sequence"/>
</dbReference>
<protein>
    <submittedName>
        <fullName evidence="1">Uncharacterized protein</fullName>
    </submittedName>
</protein>
<keyword evidence="2" id="KW-1185">Reference proteome</keyword>
<proteinExistence type="predicted"/>
<accession>A0A2B7X1X7</accession>
<organism evidence="1 2">
    <name type="scientific">Polytolypa hystricis (strain UAMH7299)</name>
    <dbReference type="NCBI Taxonomy" id="1447883"/>
    <lineage>
        <taxon>Eukaryota</taxon>
        <taxon>Fungi</taxon>
        <taxon>Dikarya</taxon>
        <taxon>Ascomycota</taxon>
        <taxon>Pezizomycotina</taxon>
        <taxon>Eurotiomycetes</taxon>
        <taxon>Eurotiomycetidae</taxon>
        <taxon>Onygenales</taxon>
        <taxon>Onygenales incertae sedis</taxon>
        <taxon>Polytolypa</taxon>
    </lineage>
</organism>